<dbReference type="InterPro" id="IPR000683">
    <property type="entry name" value="Gfo/Idh/MocA-like_OxRdtase_N"/>
</dbReference>
<accession>A0ABT1Z1K5</accession>
<sequence length="446" mass="47836">MNLKSLLAARRSAGRPVRIGLIGAGKFGSMILAQARFIDGYHVVGVADLDVEKARGSFQRTGWAAEQYDAASMTEAVQSGTTCITDDVAALLACDQIECIIEATGHPIAGTRHALAAIDAGKHVIMVNVEADVLCGPVLAHRAAQQGVVYSMAYGDQPAAICELVDWVHACGFELCAAGKGMNFAPPYRYSTPDTVWGYFGWSEAEVAAGDFNPKMYNSFTDGTKAAIEMAAVANATGLDCPGDGVAFHPAGLHDLATVFRPEAEGGRLARAGLVDIASSRETDGRVVLNNIQYGMFVTFRAPDAYTRDCFQQYGLLTDPSGWYGSMWRPFHLIGLETSVSVLNACLRGEATGSSTRWRGDAVATSKGDFAPGEYLDGEGGFKVWAKAIPASRSHRLNALPIGLAHHIKLKRPLKRDQIVCLDDVEIVDDKDIFALREQQVAFLDG</sequence>
<dbReference type="Pfam" id="PF01408">
    <property type="entry name" value="GFO_IDH_MocA"/>
    <property type="match status" value="1"/>
</dbReference>
<name>A0ABT1Z1K5_9RHOB</name>
<dbReference type="PANTHER" id="PTHR37850">
    <property type="entry name" value="STRU PROTEIN"/>
    <property type="match status" value="1"/>
</dbReference>
<gene>
    <name evidence="3" type="ORF">NTA49_10805</name>
</gene>
<feature type="domain" description="Gfo/Idh/MocA-like oxidoreductase N-terminal" evidence="1">
    <location>
        <begin position="17"/>
        <end position="126"/>
    </location>
</feature>
<dbReference type="Pfam" id="PF21135">
    <property type="entry name" value="DRL_cat"/>
    <property type="match status" value="1"/>
</dbReference>
<dbReference type="RefSeq" id="WP_258294775.1">
    <property type="nucleotide sequence ID" value="NZ_JANKJG010000007.1"/>
</dbReference>
<comment type="caution">
    <text evidence="3">The sequence shown here is derived from an EMBL/GenBank/DDBJ whole genome shotgun (WGS) entry which is preliminary data.</text>
</comment>
<evidence type="ECO:0000259" key="1">
    <source>
        <dbReference type="Pfam" id="PF01408"/>
    </source>
</evidence>
<dbReference type="EMBL" id="JANKJG010000007">
    <property type="protein sequence ID" value="MCR8827028.1"/>
    <property type="molecule type" value="Genomic_DNA"/>
</dbReference>
<dbReference type="SUPFAM" id="SSF51735">
    <property type="entry name" value="NAD(P)-binding Rossmann-fold domains"/>
    <property type="match status" value="1"/>
</dbReference>
<reference evidence="3" key="1">
    <citation type="submission" date="2022-07" db="EMBL/GenBank/DDBJ databases">
        <title>Pseudosulfitobacter sp. strain AP-MA-4, whole genome sequence.</title>
        <authorList>
            <person name="Jiang Y."/>
        </authorList>
    </citation>
    <scope>NUCLEOTIDE SEQUENCE</scope>
    <source>
        <strain evidence="3">AP-MA-4</strain>
    </source>
</reference>
<keyword evidence="4" id="KW-1185">Reference proteome</keyword>
<dbReference type="CDD" id="cd11616">
    <property type="entry name" value="SAF_DH_OX_like"/>
    <property type="match status" value="1"/>
</dbReference>
<dbReference type="Gene3D" id="3.40.50.720">
    <property type="entry name" value="NAD(P)-binding Rossmann-like Domain"/>
    <property type="match status" value="1"/>
</dbReference>
<evidence type="ECO:0000259" key="2">
    <source>
        <dbReference type="Pfam" id="PF21135"/>
    </source>
</evidence>
<dbReference type="Proteomes" id="UP001165396">
    <property type="component" value="Unassembled WGS sequence"/>
</dbReference>
<evidence type="ECO:0008006" key="5">
    <source>
        <dbReference type="Google" id="ProtNLM"/>
    </source>
</evidence>
<evidence type="ECO:0000313" key="4">
    <source>
        <dbReference type="Proteomes" id="UP001165396"/>
    </source>
</evidence>
<dbReference type="PANTHER" id="PTHR37850:SF3">
    <property type="entry name" value="BLR7815 PROTEIN"/>
    <property type="match status" value="1"/>
</dbReference>
<dbReference type="InterPro" id="IPR048423">
    <property type="entry name" value="DRL_cat"/>
</dbReference>
<evidence type="ECO:0000313" key="3">
    <source>
        <dbReference type="EMBL" id="MCR8827028.1"/>
    </source>
</evidence>
<protein>
    <recommendedName>
        <fullName evidence="5">Homoserine dehydrogenase, contains C-terminal SAF domain</fullName>
    </recommendedName>
</protein>
<feature type="domain" description="Oxidoreductase DRL-like catalytic" evidence="2">
    <location>
        <begin position="155"/>
        <end position="338"/>
    </location>
</feature>
<proteinExistence type="predicted"/>
<organism evidence="3 4">
    <name type="scientific">Pseudosulfitobacter koreensis</name>
    <dbReference type="NCBI Taxonomy" id="2968472"/>
    <lineage>
        <taxon>Bacteria</taxon>
        <taxon>Pseudomonadati</taxon>
        <taxon>Pseudomonadota</taxon>
        <taxon>Alphaproteobacteria</taxon>
        <taxon>Rhodobacterales</taxon>
        <taxon>Roseobacteraceae</taxon>
        <taxon>Pseudosulfitobacter</taxon>
    </lineage>
</organism>
<dbReference type="InterPro" id="IPR036291">
    <property type="entry name" value="NAD(P)-bd_dom_sf"/>
</dbReference>